<dbReference type="InterPro" id="IPR044998">
    <property type="entry name" value="Timeless"/>
</dbReference>
<feature type="compositionally biased region" description="Basic and acidic residues" evidence="1">
    <location>
        <begin position="43"/>
        <end position="52"/>
    </location>
</feature>
<keyword evidence="3" id="KW-1185">Reference proteome</keyword>
<feature type="compositionally biased region" description="Basic residues" evidence="1">
    <location>
        <begin position="217"/>
        <end position="226"/>
    </location>
</feature>
<evidence type="ECO:0000313" key="3">
    <source>
        <dbReference type="Proteomes" id="UP000011083"/>
    </source>
</evidence>
<dbReference type="RefSeq" id="XP_004335174.1">
    <property type="nucleotide sequence ID" value="XM_004335126.1"/>
</dbReference>
<sequence>MVLLSMTEDYAKRYNGRVYVRAPSHRAASTRGGSDEEEDEEGEEKKTSRADDTGADDVLQLGRLIGNIANNAIITNCLLLLKYHRLNPAEVNRSVVALLKRLAIDNGDEYRALFYRLAIVKQLHDVLAEPEFLYAQALRSHSRTLYAAGGLEGLDQVAQTIVSGIAKLAATDPFHYIYLLFQKPRADVTFQSLALAQTHPDDSGDEEERRSAAVGPRKARKAKKAASTREDGTRQWNDAEDQVLRELMSTFDDLPIDKLFQFLSNGLPGIRELDIGRRLVALGLLAEESFASKFPAASSAQREGKDANSLADVFGGSDSDSDDAHEEPDAGSAAKRRDQQKQKQKQQDKAAVVHQSTKTPTKMRTGGASTPSRKPKPAPRRSAAKPAKDFSSDDDDDDDENDENDWNSHNIASAARGNKRSLSSLCSSEDIEEEVLMMKLNNLADDSEGLPALQWLKAQMQKCVRERKKAEKNDDVLAGFVLRASERGKRNEFLFLELKWLGRVMSELGFRYKEKKGVVPYWKIPSALSARSLENRIAILDAAQDSITAERKQQAAVVPSRRDLLATLKRKRRERNNVDDSKDEDEDAAKSDSERDGSDDKQRDAVVSPAKRRKLLRRSNVAPAAQGDLLSSELEEAILDDLL</sequence>
<feature type="region of interest" description="Disordered" evidence="1">
    <location>
        <begin position="197"/>
        <end position="237"/>
    </location>
</feature>
<dbReference type="STRING" id="1257118.L8GLU1"/>
<feature type="compositionally biased region" description="Acidic residues" evidence="1">
    <location>
        <begin position="392"/>
        <end position="405"/>
    </location>
</feature>
<reference evidence="2 3" key="1">
    <citation type="journal article" date="2013" name="Genome Biol.">
        <title>Genome of Acanthamoeba castellanii highlights extensive lateral gene transfer and early evolution of tyrosine kinase signaling.</title>
        <authorList>
            <person name="Clarke M."/>
            <person name="Lohan A.J."/>
            <person name="Liu B."/>
            <person name="Lagkouvardos I."/>
            <person name="Roy S."/>
            <person name="Zafar N."/>
            <person name="Bertelli C."/>
            <person name="Schilde C."/>
            <person name="Kianianmomeni A."/>
            <person name="Burglin T.R."/>
            <person name="Frech C."/>
            <person name="Turcotte B."/>
            <person name="Kopec K.O."/>
            <person name="Synnott J.M."/>
            <person name="Choo C."/>
            <person name="Paponov I."/>
            <person name="Finkler A."/>
            <person name="Soon Heng Tan C."/>
            <person name="Hutchins A.P."/>
            <person name="Weinmeier T."/>
            <person name="Rattei T."/>
            <person name="Chu J.S."/>
            <person name="Gimenez G."/>
            <person name="Irimia M."/>
            <person name="Rigden D.J."/>
            <person name="Fitzpatrick D.A."/>
            <person name="Lorenzo-Morales J."/>
            <person name="Bateman A."/>
            <person name="Chiu C.H."/>
            <person name="Tang P."/>
            <person name="Hegemann P."/>
            <person name="Fromm H."/>
            <person name="Raoult D."/>
            <person name="Greub G."/>
            <person name="Miranda-Saavedra D."/>
            <person name="Chen N."/>
            <person name="Nash P."/>
            <person name="Ginger M.L."/>
            <person name="Horn M."/>
            <person name="Schaap P."/>
            <person name="Caler L."/>
            <person name="Loftus B."/>
        </authorList>
    </citation>
    <scope>NUCLEOTIDE SEQUENCE [LARGE SCALE GENOMIC DNA]</scope>
    <source>
        <strain evidence="2 3">Neff</strain>
    </source>
</reference>
<dbReference type="AlphaFoldDB" id="L8GLU1"/>
<gene>
    <name evidence="2" type="ORF">ACA1_349820</name>
</gene>
<dbReference type="EMBL" id="KB008100">
    <property type="protein sequence ID" value="ELR13161.1"/>
    <property type="molecule type" value="Genomic_DNA"/>
</dbReference>
<feature type="compositionally biased region" description="Basic residues" evidence="1">
    <location>
        <begin position="373"/>
        <end position="383"/>
    </location>
</feature>
<feature type="region of interest" description="Disordered" evidence="1">
    <location>
        <begin position="569"/>
        <end position="630"/>
    </location>
</feature>
<evidence type="ECO:0008006" key="4">
    <source>
        <dbReference type="Google" id="ProtNLM"/>
    </source>
</evidence>
<dbReference type="Proteomes" id="UP000011083">
    <property type="component" value="Unassembled WGS sequence"/>
</dbReference>
<proteinExistence type="predicted"/>
<protein>
    <recommendedName>
        <fullName evidence="4">Timeless N-terminal domain-containing protein</fullName>
    </recommendedName>
</protein>
<feature type="compositionally biased region" description="Basic and acidic residues" evidence="1">
    <location>
        <begin position="199"/>
        <end position="211"/>
    </location>
</feature>
<dbReference type="GO" id="GO:0006281">
    <property type="term" value="P:DNA repair"/>
    <property type="evidence" value="ECO:0007669"/>
    <property type="project" value="TreeGrafter"/>
</dbReference>
<feature type="region of interest" description="Disordered" evidence="1">
    <location>
        <begin position="25"/>
        <end position="52"/>
    </location>
</feature>
<organism evidence="2 3">
    <name type="scientific">Acanthamoeba castellanii (strain ATCC 30010 / Neff)</name>
    <dbReference type="NCBI Taxonomy" id="1257118"/>
    <lineage>
        <taxon>Eukaryota</taxon>
        <taxon>Amoebozoa</taxon>
        <taxon>Discosea</taxon>
        <taxon>Longamoebia</taxon>
        <taxon>Centramoebida</taxon>
        <taxon>Acanthamoebidae</taxon>
        <taxon>Acanthamoeba</taxon>
    </lineage>
</organism>
<name>L8GLU1_ACACF</name>
<dbReference type="PANTHER" id="PTHR22940">
    <property type="entry name" value="TIMEOUT/TIMELESS-2"/>
    <property type="match status" value="1"/>
</dbReference>
<dbReference type="GO" id="GO:0043111">
    <property type="term" value="P:replication fork arrest"/>
    <property type="evidence" value="ECO:0007669"/>
    <property type="project" value="TreeGrafter"/>
</dbReference>
<feature type="compositionally biased region" description="Basic and acidic residues" evidence="1">
    <location>
        <begin position="588"/>
        <end position="604"/>
    </location>
</feature>
<dbReference type="GO" id="GO:0031298">
    <property type="term" value="C:replication fork protection complex"/>
    <property type="evidence" value="ECO:0007669"/>
    <property type="project" value="TreeGrafter"/>
</dbReference>
<dbReference type="GeneID" id="14913686"/>
<accession>L8GLU1</accession>
<dbReference type="GO" id="GO:0000076">
    <property type="term" value="P:DNA replication checkpoint signaling"/>
    <property type="evidence" value="ECO:0007669"/>
    <property type="project" value="TreeGrafter"/>
</dbReference>
<dbReference type="PANTHER" id="PTHR22940:SF4">
    <property type="entry name" value="PROTEIN TIMELESS HOMOLOG"/>
    <property type="match status" value="1"/>
</dbReference>
<dbReference type="KEGG" id="acan:ACA1_349820"/>
<feature type="compositionally biased region" description="Basic and acidic residues" evidence="1">
    <location>
        <begin position="335"/>
        <end position="348"/>
    </location>
</feature>
<evidence type="ECO:0000313" key="2">
    <source>
        <dbReference type="EMBL" id="ELR13161.1"/>
    </source>
</evidence>
<feature type="region of interest" description="Disordered" evidence="1">
    <location>
        <begin position="294"/>
        <end position="419"/>
    </location>
</feature>
<dbReference type="VEuPathDB" id="AmoebaDB:ACA1_349820"/>
<evidence type="ECO:0000256" key="1">
    <source>
        <dbReference type="SAM" id="MobiDB-lite"/>
    </source>
</evidence>
<dbReference type="GO" id="GO:0003677">
    <property type="term" value="F:DNA binding"/>
    <property type="evidence" value="ECO:0007669"/>
    <property type="project" value="TreeGrafter"/>
</dbReference>